<sequence length="306" mass="34155">MNLFEAMRIFSAVVEAGSLSEAGRRLNISTSTISKTLTALEERVKVTLISRTTRQLSVTEIGQSFYRRCSQILEDVESAESALSEWTAAPRGSLRVTAPTVLSLWHISSRLARFAELYPHIRLDIVLSNENFDLIHEGIDVGIRIAAEPDPALTAIMLTETRRAFCASPDYLARKGIPTTPQELQSHNCLIATGQTQNRWPYREHGRTRHVLVQGNFVANNPDVIRNAAIRGLGVAMLPTWLINGDLRSGTLQPVLAGYEPSPNGLYIVTPTRRFLPMKTRCFIEFMQAEFDGLPPWERPDEQPGS</sequence>
<evidence type="ECO:0000259" key="5">
    <source>
        <dbReference type="PROSITE" id="PS50931"/>
    </source>
</evidence>
<evidence type="ECO:0000256" key="2">
    <source>
        <dbReference type="ARBA" id="ARBA00023015"/>
    </source>
</evidence>
<dbReference type="FunCoup" id="A0A1Y5RBE6">
    <property type="interactions" value="51"/>
</dbReference>
<evidence type="ECO:0000313" key="6">
    <source>
        <dbReference type="EMBL" id="SLN13159.1"/>
    </source>
</evidence>
<keyword evidence="2" id="KW-0805">Transcription regulation</keyword>
<dbReference type="GO" id="GO:0003677">
    <property type="term" value="F:DNA binding"/>
    <property type="evidence" value="ECO:0007669"/>
    <property type="project" value="UniProtKB-KW"/>
</dbReference>
<dbReference type="RefSeq" id="WP_085881568.1">
    <property type="nucleotide sequence ID" value="NZ_FWFR01000001.1"/>
</dbReference>
<protein>
    <submittedName>
        <fullName evidence="6">HTH-type transcriptional regulator DmlR</fullName>
    </submittedName>
</protein>
<dbReference type="InterPro" id="IPR036390">
    <property type="entry name" value="WH_DNA-bd_sf"/>
</dbReference>
<dbReference type="Pfam" id="PF03466">
    <property type="entry name" value="LysR_substrate"/>
    <property type="match status" value="1"/>
</dbReference>
<dbReference type="AlphaFoldDB" id="A0A1Y5RBE6"/>
<gene>
    <name evidence="6" type="primary">dmlR_1</name>
    <name evidence="6" type="ORF">OCH7691_00204</name>
</gene>
<name>A0A1Y5RBE6_9PROT</name>
<keyword evidence="4" id="KW-0804">Transcription</keyword>
<dbReference type="Gene3D" id="3.40.190.290">
    <property type="match status" value="1"/>
</dbReference>
<dbReference type="InParanoid" id="A0A1Y5RBE6"/>
<keyword evidence="3" id="KW-0238">DNA-binding</keyword>
<dbReference type="GO" id="GO:0003700">
    <property type="term" value="F:DNA-binding transcription factor activity"/>
    <property type="evidence" value="ECO:0007669"/>
    <property type="project" value="InterPro"/>
</dbReference>
<dbReference type="InterPro" id="IPR058163">
    <property type="entry name" value="LysR-type_TF_proteobact-type"/>
</dbReference>
<dbReference type="PROSITE" id="PS50931">
    <property type="entry name" value="HTH_LYSR"/>
    <property type="match status" value="1"/>
</dbReference>
<keyword evidence="7" id="KW-1185">Reference proteome</keyword>
<accession>A0A1Y5RBE6</accession>
<dbReference type="Gene3D" id="1.10.10.10">
    <property type="entry name" value="Winged helix-like DNA-binding domain superfamily/Winged helix DNA-binding domain"/>
    <property type="match status" value="1"/>
</dbReference>
<dbReference type="SUPFAM" id="SSF53850">
    <property type="entry name" value="Periplasmic binding protein-like II"/>
    <property type="match status" value="1"/>
</dbReference>
<dbReference type="Proteomes" id="UP000193200">
    <property type="component" value="Unassembled WGS sequence"/>
</dbReference>
<feature type="domain" description="HTH lysR-type" evidence="5">
    <location>
        <begin position="1"/>
        <end position="59"/>
    </location>
</feature>
<proteinExistence type="inferred from homology"/>
<dbReference type="SUPFAM" id="SSF46785">
    <property type="entry name" value="Winged helix' DNA-binding domain"/>
    <property type="match status" value="1"/>
</dbReference>
<dbReference type="InterPro" id="IPR036388">
    <property type="entry name" value="WH-like_DNA-bd_sf"/>
</dbReference>
<dbReference type="Pfam" id="PF00126">
    <property type="entry name" value="HTH_1"/>
    <property type="match status" value="1"/>
</dbReference>
<reference evidence="6 7" key="1">
    <citation type="submission" date="2017-03" db="EMBL/GenBank/DDBJ databases">
        <authorList>
            <person name="Afonso C.L."/>
            <person name="Miller P.J."/>
            <person name="Scott M.A."/>
            <person name="Spackman E."/>
            <person name="Goraichik I."/>
            <person name="Dimitrov K.M."/>
            <person name="Suarez D.L."/>
            <person name="Swayne D.E."/>
        </authorList>
    </citation>
    <scope>NUCLEOTIDE SEQUENCE [LARGE SCALE GENOMIC DNA]</scope>
    <source>
        <strain evidence="6 7">CECT 7691</strain>
    </source>
</reference>
<organism evidence="6 7">
    <name type="scientific">Oceanibacterium hippocampi</name>
    <dbReference type="NCBI Taxonomy" id="745714"/>
    <lineage>
        <taxon>Bacteria</taxon>
        <taxon>Pseudomonadati</taxon>
        <taxon>Pseudomonadota</taxon>
        <taxon>Alphaproteobacteria</taxon>
        <taxon>Sneathiellales</taxon>
        <taxon>Sneathiellaceae</taxon>
        <taxon>Oceanibacterium</taxon>
    </lineage>
</organism>
<evidence type="ECO:0000313" key="7">
    <source>
        <dbReference type="Proteomes" id="UP000193200"/>
    </source>
</evidence>
<dbReference type="PANTHER" id="PTHR30537:SF5">
    <property type="entry name" value="HTH-TYPE TRANSCRIPTIONAL ACTIVATOR TTDR-RELATED"/>
    <property type="match status" value="1"/>
</dbReference>
<dbReference type="FunFam" id="1.10.10.10:FF:000001">
    <property type="entry name" value="LysR family transcriptional regulator"/>
    <property type="match status" value="1"/>
</dbReference>
<dbReference type="EMBL" id="FWFR01000001">
    <property type="protein sequence ID" value="SLN13159.1"/>
    <property type="molecule type" value="Genomic_DNA"/>
</dbReference>
<dbReference type="InterPro" id="IPR005119">
    <property type="entry name" value="LysR_subst-bd"/>
</dbReference>
<dbReference type="InterPro" id="IPR000847">
    <property type="entry name" value="LysR_HTH_N"/>
</dbReference>
<dbReference type="CDD" id="cd08422">
    <property type="entry name" value="PBP2_CrgA_like"/>
    <property type="match status" value="1"/>
</dbReference>
<dbReference type="PANTHER" id="PTHR30537">
    <property type="entry name" value="HTH-TYPE TRANSCRIPTIONAL REGULATOR"/>
    <property type="match status" value="1"/>
</dbReference>
<evidence type="ECO:0000256" key="4">
    <source>
        <dbReference type="ARBA" id="ARBA00023163"/>
    </source>
</evidence>
<evidence type="ECO:0000256" key="1">
    <source>
        <dbReference type="ARBA" id="ARBA00009437"/>
    </source>
</evidence>
<evidence type="ECO:0000256" key="3">
    <source>
        <dbReference type="ARBA" id="ARBA00023125"/>
    </source>
</evidence>
<dbReference type="OrthoDB" id="9812435at2"/>
<comment type="similarity">
    <text evidence="1">Belongs to the LysR transcriptional regulatory family.</text>
</comment>